<evidence type="ECO:0000313" key="13">
    <source>
        <dbReference type="Proteomes" id="UP000752696"/>
    </source>
</evidence>
<gene>
    <name evidence="12" type="ORF">MHI_LOCUS989944</name>
</gene>
<dbReference type="PROSITE" id="PS50857">
    <property type="entry name" value="COX2_CUA"/>
    <property type="match status" value="1"/>
</dbReference>
<feature type="non-terminal residue" evidence="12">
    <location>
        <position position="113"/>
    </location>
</feature>
<dbReference type="Gene3D" id="2.60.40.420">
    <property type="entry name" value="Cupredoxins - blue copper proteins"/>
    <property type="match status" value="1"/>
</dbReference>
<dbReference type="InterPro" id="IPR045187">
    <property type="entry name" value="CcO_II"/>
</dbReference>
<keyword evidence="7" id="KW-0496">Mitochondrion</keyword>
<evidence type="ECO:0000313" key="12">
    <source>
        <dbReference type="EMBL" id="CAD1481173.1"/>
    </source>
</evidence>
<keyword evidence="6" id="KW-0186">Copper</keyword>
<reference evidence="12" key="1">
    <citation type="submission" date="2020-07" db="EMBL/GenBank/DDBJ databases">
        <authorList>
            <person name="Nazaruddin N."/>
        </authorList>
    </citation>
    <scope>NUCLEOTIDE SEQUENCE</scope>
</reference>
<keyword evidence="13" id="KW-1185">Reference proteome</keyword>
<evidence type="ECO:0000256" key="8">
    <source>
        <dbReference type="ARBA" id="ARBA00023136"/>
    </source>
</evidence>
<dbReference type="AlphaFoldDB" id="A0A6V7HMH9"/>
<dbReference type="EMBL" id="CAJDYZ010013536">
    <property type="protein sequence ID" value="CAD1481173.1"/>
    <property type="molecule type" value="Genomic_DNA"/>
</dbReference>
<dbReference type="SUPFAM" id="SSF49503">
    <property type="entry name" value="Cupredoxins"/>
    <property type="match status" value="1"/>
</dbReference>
<comment type="subcellular location">
    <subcellularLocation>
        <location evidence="2">Mitochondrion membrane</location>
        <topology evidence="2">Multi-pass membrane protein</topology>
    </subcellularLocation>
</comment>
<dbReference type="InterPro" id="IPR002429">
    <property type="entry name" value="CcO_II-like_C"/>
</dbReference>
<dbReference type="OrthoDB" id="539285at2759"/>
<evidence type="ECO:0000256" key="3">
    <source>
        <dbReference type="ARBA" id="ARBA00007866"/>
    </source>
</evidence>
<evidence type="ECO:0000256" key="6">
    <source>
        <dbReference type="ARBA" id="ARBA00023008"/>
    </source>
</evidence>
<dbReference type="InterPro" id="IPR008972">
    <property type="entry name" value="Cupredoxin"/>
</dbReference>
<sequence length="113" mass="13057">PLDISDTDRMNILLFNNLEINCYMKDYVGNEIFRLLETDNRIVILFKISIRLIVSSMDSLGIKVDAVPGRINQLNLFSIRPGLYFGQCSEICGINHRFIPIILERTSYQNFVN</sequence>
<keyword evidence="8" id="KW-0472">Membrane</keyword>
<dbReference type="PANTHER" id="PTHR22888:SF9">
    <property type="entry name" value="CYTOCHROME C OXIDASE SUBUNIT 2"/>
    <property type="match status" value="1"/>
</dbReference>
<dbReference type="PANTHER" id="PTHR22888">
    <property type="entry name" value="CYTOCHROME C OXIDASE, SUBUNIT II"/>
    <property type="match status" value="1"/>
</dbReference>
<dbReference type="Proteomes" id="UP000752696">
    <property type="component" value="Unassembled WGS sequence"/>
</dbReference>
<dbReference type="Pfam" id="PF00116">
    <property type="entry name" value="COX2"/>
    <property type="match status" value="1"/>
</dbReference>
<evidence type="ECO:0000256" key="1">
    <source>
        <dbReference type="ARBA" id="ARBA00001935"/>
    </source>
</evidence>
<evidence type="ECO:0000256" key="9">
    <source>
        <dbReference type="ARBA" id="ARBA00031389"/>
    </source>
</evidence>
<comment type="catalytic activity">
    <reaction evidence="10">
        <text>4 Fe(II)-[cytochrome c] + O2 + 8 H(+)(in) = 4 Fe(III)-[cytochrome c] + 2 H2O + 4 H(+)(out)</text>
        <dbReference type="Rhea" id="RHEA:11436"/>
        <dbReference type="Rhea" id="RHEA-COMP:10350"/>
        <dbReference type="Rhea" id="RHEA-COMP:14399"/>
        <dbReference type="ChEBI" id="CHEBI:15377"/>
        <dbReference type="ChEBI" id="CHEBI:15378"/>
        <dbReference type="ChEBI" id="CHEBI:15379"/>
        <dbReference type="ChEBI" id="CHEBI:29033"/>
        <dbReference type="ChEBI" id="CHEBI:29034"/>
        <dbReference type="EC" id="7.1.1.9"/>
    </reaction>
    <physiologicalReaction direction="left-to-right" evidence="10">
        <dbReference type="Rhea" id="RHEA:11437"/>
    </physiologicalReaction>
</comment>
<dbReference type="GO" id="GO:0042773">
    <property type="term" value="P:ATP synthesis coupled electron transport"/>
    <property type="evidence" value="ECO:0007669"/>
    <property type="project" value="TreeGrafter"/>
</dbReference>
<accession>A0A6V7HMH9</accession>
<comment type="similarity">
    <text evidence="3">Belongs to the cytochrome c oxidase subunit 2 family.</text>
</comment>
<evidence type="ECO:0000256" key="2">
    <source>
        <dbReference type="ARBA" id="ARBA00004225"/>
    </source>
</evidence>
<protein>
    <recommendedName>
        <fullName evidence="4">cytochrome-c oxidase</fullName>
        <ecNumber evidence="4">7.1.1.9</ecNumber>
    </recommendedName>
    <alternativeName>
        <fullName evidence="9">Cytochrome c oxidase polypeptide II</fullName>
    </alternativeName>
</protein>
<evidence type="ECO:0000256" key="5">
    <source>
        <dbReference type="ARBA" id="ARBA00022842"/>
    </source>
</evidence>
<comment type="caution">
    <text evidence="12">The sequence shown here is derived from an EMBL/GenBank/DDBJ whole genome shotgun (WGS) entry which is preliminary data.</text>
</comment>
<dbReference type="GO" id="GO:0005507">
    <property type="term" value="F:copper ion binding"/>
    <property type="evidence" value="ECO:0007669"/>
    <property type="project" value="InterPro"/>
</dbReference>
<evidence type="ECO:0000256" key="10">
    <source>
        <dbReference type="ARBA" id="ARBA00049512"/>
    </source>
</evidence>
<dbReference type="PRINTS" id="PR01166">
    <property type="entry name" value="CYCOXIDASEII"/>
</dbReference>
<keyword evidence="5" id="KW-0460">Magnesium</keyword>
<comment type="cofactor">
    <cofactor evidence="1">
        <name>Cu cation</name>
        <dbReference type="ChEBI" id="CHEBI:23378"/>
    </cofactor>
</comment>
<organism evidence="12 13">
    <name type="scientific">Heterotrigona itama</name>
    <dbReference type="NCBI Taxonomy" id="395501"/>
    <lineage>
        <taxon>Eukaryota</taxon>
        <taxon>Metazoa</taxon>
        <taxon>Ecdysozoa</taxon>
        <taxon>Arthropoda</taxon>
        <taxon>Hexapoda</taxon>
        <taxon>Insecta</taxon>
        <taxon>Pterygota</taxon>
        <taxon>Neoptera</taxon>
        <taxon>Endopterygota</taxon>
        <taxon>Hymenoptera</taxon>
        <taxon>Apocrita</taxon>
        <taxon>Aculeata</taxon>
        <taxon>Apoidea</taxon>
        <taxon>Anthophila</taxon>
        <taxon>Apidae</taxon>
        <taxon>Heterotrigona</taxon>
    </lineage>
</organism>
<proteinExistence type="inferred from homology"/>
<evidence type="ECO:0000256" key="7">
    <source>
        <dbReference type="ARBA" id="ARBA00023128"/>
    </source>
</evidence>
<feature type="domain" description="Cytochrome oxidase subunit II copper A binding" evidence="11">
    <location>
        <begin position="1"/>
        <end position="113"/>
    </location>
</feature>
<dbReference type="GO" id="GO:0004129">
    <property type="term" value="F:cytochrome-c oxidase activity"/>
    <property type="evidence" value="ECO:0007669"/>
    <property type="project" value="UniProtKB-EC"/>
</dbReference>
<dbReference type="GO" id="GO:0031966">
    <property type="term" value="C:mitochondrial membrane"/>
    <property type="evidence" value="ECO:0007669"/>
    <property type="project" value="UniProtKB-SubCell"/>
</dbReference>
<evidence type="ECO:0000259" key="11">
    <source>
        <dbReference type="PROSITE" id="PS50857"/>
    </source>
</evidence>
<dbReference type="EC" id="7.1.1.9" evidence="4"/>
<name>A0A6V7HMH9_9HYME</name>
<evidence type="ECO:0000256" key="4">
    <source>
        <dbReference type="ARBA" id="ARBA00012949"/>
    </source>
</evidence>